<sequence length="95" mass="10214">MSVSQNDNTYRAMPMFSQGSHDDILFIKSGTDSNAVYDAATFRLDAVRKLLDYASQSSTEKVGAGFEMSAIADAAGILVTDAMAIMEGLRKKSPL</sequence>
<gene>
    <name evidence="1" type="ORF">AV903_01385</name>
</gene>
<dbReference type="RefSeq" id="WP_233478941.1">
    <property type="nucleotide sequence ID" value="NZ_CP013970.1"/>
</dbReference>
<reference evidence="1 2" key="1">
    <citation type="submission" date="2016-01" db="EMBL/GenBank/DDBJ databases">
        <authorList>
            <person name="Oliw E.H."/>
        </authorList>
    </citation>
    <scope>NUCLEOTIDE SEQUENCE [LARGE SCALE GENOMIC DNA]</scope>
    <source>
        <strain evidence="1 2">MDcuke</strain>
    </source>
</reference>
<protein>
    <recommendedName>
        <fullName evidence="3">DUF3077 domain-containing protein</fullName>
    </recommendedName>
</protein>
<evidence type="ECO:0000313" key="1">
    <source>
        <dbReference type="EMBL" id="AXF75064.1"/>
    </source>
</evidence>
<dbReference type="AlphaFoldDB" id="A0A345CNP7"/>
<accession>A0A345CNP7</accession>
<proteinExistence type="predicted"/>
<evidence type="ECO:0000313" key="2">
    <source>
        <dbReference type="Proteomes" id="UP000264980"/>
    </source>
</evidence>
<dbReference type="Proteomes" id="UP000264980">
    <property type="component" value="Chromosome"/>
</dbReference>
<organism evidence="1 2">
    <name type="scientific">Erwinia tracheiphila</name>
    <dbReference type="NCBI Taxonomy" id="65700"/>
    <lineage>
        <taxon>Bacteria</taxon>
        <taxon>Pseudomonadati</taxon>
        <taxon>Pseudomonadota</taxon>
        <taxon>Gammaproteobacteria</taxon>
        <taxon>Enterobacterales</taxon>
        <taxon>Erwiniaceae</taxon>
        <taxon>Erwinia</taxon>
    </lineage>
</organism>
<dbReference type="EMBL" id="CP013970">
    <property type="protein sequence ID" value="AXF75064.1"/>
    <property type="molecule type" value="Genomic_DNA"/>
</dbReference>
<evidence type="ECO:0008006" key="3">
    <source>
        <dbReference type="Google" id="ProtNLM"/>
    </source>
</evidence>
<name>A0A345CNP7_9GAMM</name>